<accession>A0A1L9T8S2</accession>
<evidence type="ECO:0000259" key="1">
    <source>
        <dbReference type="PROSITE" id="PS50181"/>
    </source>
</evidence>
<reference evidence="3" key="1">
    <citation type="journal article" date="2017" name="Genome Biol.">
        <title>Comparative genomics reveals high biological diversity and specific adaptations in the industrially and medically important fungal genus Aspergillus.</title>
        <authorList>
            <person name="de Vries R.P."/>
            <person name="Riley R."/>
            <person name="Wiebenga A."/>
            <person name="Aguilar-Osorio G."/>
            <person name="Amillis S."/>
            <person name="Uchima C.A."/>
            <person name="Anderluh G."/>
            <person name="Asadollahi M."/>
            <person name="Askin M."/>
            <person name="Barry K."/>
            <person name="Battaglia E."/>
            <person name="Bayram O."/>
            <person name="Benocci T."/>
            <person name="Braus-Stromeyer S.A."/>
            <person name="Caldana C."/>
            <person name="Canovas D."/>
            <person name="Cerqueira G.C."/>
            <person name="Chen F."/>
            <person name="Chen W."/>
            <person name="Choi C."/>
            <person name="Clum A."/>
            <person name="Dos Santos R.A."/>
            <person name="Damasio A.R."/>
            <person name="Diallinas G."/>
            <person name="Emri T."/>
            <person name="Fekete E."/>
            <person name="Flipphi M."/>
            <person name="Freyberg S."/>
            <person name="Gallo A."/>
            <person name="Gournas C."/>
            <person name="Habgood R."/>
            <person name="Hainaut M."/>
            <person name="Harispe M.L."/>
            <person name="Henrissat B."/>
            <person name="Hilden K.S."/>
            <person name="Hope R."/>
            <person name="Hossain A."/>
            <person name="Karabika E."/>
            <person name="Karaffa L."/>
            <person name="Karanyi Z."/>
            <person name="Krasevec N."/>
            <person name="Kuo A."/>
            <person name="Kusch H."/>
            <person name="LaButti K."/>
            <person name="Lagendijk E.L."/>
            <person name="Lapidus A."/>
            <person name="Levasseur A."/>
            <person name="Lindquist E."/>
            <person name="Lipzen A."/>
            <person name="Logrieco A.F."/>
            <person name="MacCabe A."/>
            <person name="Maekelae M.R."/>
            <person name="Malavazi I."/>
            <person name="Melin P."/>
            <person name="Meyer V."/>
            <person name="Mielnichuk N."/>
            <person name="Miskei M."/>
            <person name="Molnar A.P."/>
            <person name="Mule G."/>
            <person name="Ngan C.Y."/>
            <person name="Orejas M."/>
            <person name="Orosz E."/>
            <person name="Ouedraogo J.P."/>
            <person name="Overkamp K.M."/>
            <person name="Park H.-S."/>
            <person name="Perrone G."/>
            <person name="Piumi F."/>
            <person name="Punt P.J."/>
            <person name="Ram A.F."/>
            <person name="Ramon A."/>
            <person name="Rauscher S."/>
            <person name="Record E."/>
            <person name="Riano-Pachon D.M."/>
            <person name="Robert V."/>
            <person name="Roehrig J."/>
            <person name="Ruller R."/>
            <person name="Salamov A."/>
            <person name="Salih N.S."/>
            <person name="Samson R.A."/>
            <person name="Sandor E."/>
            <person name="Sanguinetti M."/>
            <person name="Schuetze T."/>
            <person name="Sepcic K."/>
            <person name="Shelest E."/>
            <person name="Sherlock G."/>
            <person name="Sophianopoulou V."/>
            <person name="Squina F.M."/>
            <person name="Sun H."/>
            <person name="Susca A."/>
            <person name="Todd R.B."/>
            <person name="Tsang A."/>
            <person name="Unkles S.E."/>
            <person name="van de Wiele N."/>
            <person name="van Rossen-Uffink D."/>
            <person name="Oliveira J.V."/>
            <person name="Vesth T.C."/>
            <person name="Visser J."/>
            <person name="Yu J.-H."/>
            <person name="Zhou M."/>
            <person name="Andersen M.R."/>
            <person name="Archer D.B."/>
            <person name="Baker S.E."/>
            <person name="Benoit I."/>
            <person name="Brakhage A.A."/>
            <person name="Braus G.H."/>
            <person name="Fischer R."/>
            <person name="Frisvad J.C."/>
            <person name="Goldman G.H."/>
            <person name="Houbraken J."/>
            <person name="Oakley B."/>
            <person name="Pocsi I."/>
            <person name="Scazzocchio C."/>
            <person name="Seiboth B."/>
            <person name="vanKuyk P.A."/>
            <person name="Wortman J."/>
            <person name="Dyer P.S."/>
            <person name="Grigoriev I.V."/>
        </authorList>
    </citation>
    <scope>NUCLEOTIDE SEQUENCE [LARGE SCALE GENOMIC DNA]</scope>
    <source>
        <strain evidence="3">CBS 593.65</strain>
    </source>
</reference>
<dbReference type="GeneID" id="63768668"/>
<dbReference type="OrthoDB" id="5273847at2759"/>
<feature type="domain" description="F-box" evidence="1">
    <location>
        <begin position="256"/>
        <end position="304"/>
    </location>
</feature>
<dbReference type="RefSeq" id="XP_040699654.1">
    <property type="nucleotide sequence ID" value="XM_040852595.1"/>
</dbReference>
<organism evidence="2 3">
    <name type="scientific">Aspergillus sydowii CBS 593.65</name>
    <dbReference type="NCBI Taxonomy" id="1036612"/>
    <lineage>
        <taxon>Eukaryota</taxon>
        <taxon>Fungi</taxon>
        <taxon>Dikarya</taxon>
        <taxon>Ascomycota</taxon>
        <taxon>Pezizomycotina</taxon>
        <taxon>Eurotiomycetes</taxon>
        <taxon>Eurotiomycetidae</taxon>
        <taxon>Eurotiales</taxon>
        <taxon>Aspergillaceae</taxon>
        <taxon>Aspergillus</taxon>
        <taxon>Aspergillus subgen. Nidulantes</taxon>
    </lineage>
</organism>
<sequence length="393" mass="44489">MHYCCFCGGPATSLNLRKASLANNGDDLQRCYEDECDCTGDDCEDVDCSSQFGYNSQVLLEGDIAWLDRIVMICPFMNKGGTGPATGSQSGAYLTPIGEYDEYEGLVHFPDASNKCPYRDGFLVHDCCLRTLFIAQGNPFNEHPQLTLERLFITMKRFAVTSPEKVIDWKDSRLYGAGVPGFQGPDRWEALYGFEWLVTDPENCTSVAYPLNYAARPDIVAMRSPIWGPLKLKEEVKESTTTKEDNSTKADTTIKKDRFEKLPLELQHMIIELLPSKDVCNLTLASRAICNATRYLPNSFWKTRLGHGRFGYLARFHADLTWPRVPVNYYRLLCVLEHVSRPWPHGDQGPPGKNELICPYWNSLKNWRRIWGCCEAILDKVSAYDNTMVKAAA</sequence>
<dbReference type="InterPro" id="IPR036047">
    <property type="entry name" value="F-box-like_dom_sf"/>
</dbReference>
<dbReference type="VEuPathDB" id="FungiDB:ASPSYDRAFT_92055"/>
<dbReference type="SUPFAM" id="SSF81383">
    <property type="entry name" value="F-box domain"/>
    <property type="match status" value="1"/>
</dbReference>
<name>A0A1L9T8S2_9EURO</name>
<dbReference type="EMBL" id="KV878591">
    <property type="protein sequence ID" value="OJJ55848.1"/>
    <property type="molecule type" value="Genomic_DNA"/>
</dbReference>
<protein>
    <recommendedName>
        <fullName evidence="1">F-box domain-containing protein</fullName>
    </recommendedName>
</protein>
<dbReference type="PROSITE" id="PS50181">
    <property type="entry name" value="FBOX"/>
    <property type="match status" value="1"/>
</dbReference>
<evidence type="ECO:0000313" key="3">
    <source>
        <dbReference type="Proteomes" id="UP000184356"/>
    </source>
</evidence>
<dbReference type="STRING" id="1036612.A0A1L9T8S2"/>
<dbReference type="AlphaFoldDB" id="A0A1L9T8S2"/>
<proteinExistence type="predicted"/>
<keyword evidence="3" id="KW-1185">Reference proteome</keyword>
<evidence type="ECO:0000313" key="2">
    <source>
        <dbReference type="EMBL" id="OJJ55848.1"/>
    </source>
</evidence>
<dbReference type="InterPro" id="IPR001810">
    <property type="entry name" value="F-box_dom"/>
</dbReference>
<dbReference type="Proteomes" id="UP000184356">
    <property type="component" value="Unassembled WGS sequence"/>
</dbReference>
<gene>
    <name evidence="2" type="ORF">ASPSYDRAFT_92055</name>
</gene>